<comment type="caution">
    <text evidence="1">The sequence shown here is derived from an EMBL/GenBank/DDBJ whole genome shotgun (WGS) entry which is preliminary data.</text>
</comment>
<sequence>MVGESTDRCWLCGGSAGALPSPRALLEKDTFTNHDQVGAPNSDVVCAACVWCHDERHVELQQRTGKPVAPKFRNYSHVVKGGEWLPFSKGQKAALCRALLTQPFPTVAAVADSGQKQIVFRTRVNPAGANTGWVQFEELPLYVVPLQLTAVICNVEKLYRTFAKGEIESGNYSQHRVLDYGLVDWRCDEAQIAPRRGSALLSLALFLAQREEDK</sequence>
<name>A0A2M7FCM3_9BACT</name>
<dbReference type="EMBL" id="PFFD01000169">
    <property type="protein sequence ID" value="PIV86751.1"/>
    <property type="molecule type" value="Genomic_DNA"/>
</dbReference>
<reference evidence="2" key="1">
    <citation type="submission" date="2017-09" db="EMBL/GenBank/DDBJ databases">
        <title>Depth-based differentiation of microbial function through sediment-hosted aquifers and enrichment of novel symbionts in the deep terrestrial subsurface.</title>
        <authorList>
            <person name="Probst A.J."/>
            <person name="Ladd B."/>
            <person name="Jarett J.K."/>
            <person name="Geller-Mcgrath D.E."/>
            <person name="Sieber C.M.K."/>
            <person name="Emerson J.B."/>
            <person name="Anantharaman K."/>
            <person name="Thomas B.C."/>
            <person name="Malmstrom R."/>
            <person name="Stieglmeier M."/>
            <person name="Klingl A."/>
            <person name="Woyke T."/>
            <person name="Ryan C.M."/>
            <person name="Banfield J.F."/>
        </authorList>
    </citation>
    <scope>NUCLEOTIDE SEQUENCE [LARGE SCALE GENOMIC DNA]</scope>
</reference>
<accession>A0A2M7FCM3</accession>
<gene>
    <name evidence="1" type="ORF">COW49_03640</name>
</gene>
<proteinExistence type="predicted"/>
<dbReference type="AlphaFoldDB" id="A0A2M7FCM3"/>
<organism evidence="1 2">
    <name type="scientific">Candidatus Kaiserbacteria bacterium CG17_big_fil_post_rev_8_21_14_2_50_51_7</name>
    <dbReference type="NCBI Taxonomy" id="1974613"/>
    <lineage>
        <taxon>Bacteria</taxon>
        <taxon>Candidatus Kaiseribacteriota</taxon>
    </lineage>
</organism>
<evidence type="ECO:0000313" key="2">
    <source>
        <dbReference type="Proteomes" id="UP000228497"/>
    </source>
</evidence>
<dbReference type="Proteomes" id="UP000228497">
    <property type="component" value="Unassembled WGS sequence"/>
</dbReference>
<evidence type="ECO:0000313" key="1">
    <source>
        <dbReference type="EMBL" id="PIV86751.1"/>
    </source>
</evidence>
<protein>
    <submittedName>
        <fullName evidence="1">Uncharacterized protein</fullName>
    </submittedName>
</protein>